<feature type="domain" description="COQ9 C-terminal" evidence="7">
    <location>
        <begin position="125"/>
        <end position="192"/>
    </location>
</feature>
<dbReference type="NCBIfam" id="TIGR02396">
    <property type="entry name" value="diverge_rpsU"/>
    <property type="match status" value="1"/>
</dbReference>
<evidence type="ECO:0000256" key="6">
    <source>
        <dbReference type="ARBA" id="ARBA00058104"/>
    </source>
</evidence>
<dbReference type="RefSeq" id="WP_119036096.1">
    <property type="nucleotide sequence ID" value="NZ_QXDC01000003.1"/>
</dbReference>
<comment type="caution">
    <text evidence="8">The sequence shown here is derived from an EMBL/GenBank/DDBJ whole genome shotgun (WGS) entry which is preliminary data.</text>
</comment>
<dbReference type="PANTHER" id="PTHR21427">
    <property type="entry name" value="UBIQUINONE BIOSYNTHESIS PROTEIN COQ9, MITOCHONDRIAL"/>
    <property type="match status" value="1"/>
</dbReference>
<proteinExistence type="inferred from homology"/>
<protein>
    <submittedName>
        <fullName evidence="8">Ubiquinone biosynthesis protein COQ9</fullName>
    </submittedName>
</protein>
<evidence type="ECO:0000256" key="1">
    <source>
        <dbReference type="ARBA" id="ARBA00004749"/>
    </source>
</evidence>
<dbReference type="Proteomes" id="UP000266568">
    <property type="component" value="Unassembled WGS sequence"/>
</dbReference>
<keyword evidence="9" id="KW-1185">Reference proteome</keyword>
<gene>
    <name evidence="8" type="ORF">DFR49_2688</name>
</gene>
<keyword evidence="3" id="KW-0831">Ubiquinone biosynthesis</keyword>
<keyword evidence="5" id="KW-0446">Lipid-binding</keyword>
<dbReference type="OrthoDB" id="7201143at2"/>
<dbReference type="InterPro" id="IPR013718">
    <property type="entry name" value="COQ9_C"/>
</dbReference>
<dbReference type="GO" id="GO:0008289">
    <property type="term" value="F:lipid binding"/>
    <property type="evidence" value="ECO:0007669"/>
    <property type="project" value="UniProtKB-KW"/>
</dbReference>
<name>A0A397P7Y9_9SPHN</name>
<evidence type="ECO:0000313" key="8">
    <source>
        <dbReference type="EMBL" id="RIA44443.1"/>
    </source>
</evidence>
<accession>A0A397P7Y9</accession>
<comment type="pathway">
    <text evidence="1">Cofactor biosynthesis; ubiquinone biosynthesis.</text>
</comment>
<keyword evidence="4" id="KW-0809">Transit peptide</keyword>
<dbReference type="Pfam" id="PF08511">
    <property type="entry name" value="COQ9"/>
    <property type="match status" value="1"/>
</dbReference>
<reference evidence="8 9" key="1">
    <citation type="submission" date="2018-08" db="EMBL/GenBank/DDBJ databases">
        <title>Genomic Encyclopedia of Type Strains, Phase IV (KMG-IV): sequencing the most valuable type-strain genomes for metagenomic binning, comparative biology and taxonomic classification.</title>
        <authorList>
            <person name="Goeker M."/>
        </authorList>
    </citation>
    <scope>NUCLEOTIDE SEQUENCE [LARGE SCALE GENOMIC DNA]</scope>
    <source>
        <strain evidence="8 9">DSM 25527</strain>
    </source>
</reference>
<dbReference type="PANTHER" id="PTHR21427:SF19">
    <property type="entry name" value="UBIQUINONE BIOSYNTHESIS PROTEIN COQ9, MITOCHONDRIAL"/>
    <property type="match status" value="1"/>
</dbReference>
<dbReference type="GO" id="GO:0006744">
    <property type="term" value="P:ubiquinone biosynthetic process"/>
    <property type="evidence" value="ECO:0007669"/>
    <property type="project" value="UniProtKB-KW"/>
</dbReference>
<evidence type="ECO:0000256" key="5">
    <source>
        <dbReference type="ARBA" id="ARBA00023121"/>
    </source>
</evidence>
<dbReference type="InterPro" id="IPR012762">
    <property type="entry name" value="Ubiq_biosynth_COQ9"/>
</dbReference>
<dbReference type="Gene3D" id="1.10.357.10">
    <property type="entry name" value="Tetracycline Repressor, domain 2"/>
    <property type="match status" value="1"/>
</dbReference>
<evidence type="ECO:0000256" key="4">
    <source>
        <dbReference type="ARBA" id="ARBA00022946"/>
    </source>
</evidence>
<keyword evidence="8" id="KW-0830">Ubiquinone</keyword>
<organism evidence="8 9">
    <name type="scientific">Hephaestia caeni</name>
    <dbReference type="NCBI Taxonomy" id="645617"/>
    <lineage>
        <taxon>Bacteria</taxon>
        <taxon>Pseudomonadati</taxon>
        <taxon>Pseudomonadota</taxon>
        <taxon>Alphaproteobacteria</taxon>
        <taxon>Sphingomonadales</taxon>
        <taxon>Sphingomonadaceae</taxon>
        <taxon>Hephaestia</taxon>
    </lineage>
</organism>
<evidence type="ECO:0000256" key="2">
    <source>
        <dbReference type="ARBA" id="ARBA00010766"/>
    </source>
</evidence>
<sequence length="220" mass="23903">MTSLPPDPTLDEIRDGLASDIAGNAAFDGWGDEAIVAAATGAGVDIDVARLAFAGGASDMIDAWFAHVDRAMLAAVPPERLAVMNVRGKITALVEARLALLAPHRESLRRAIAILALPPHVIRAGKLGWRAADVMWRAAGDKATDYNHYTKRAMLGGIYAATITVFLDDESEGWADTRAFLARRIEGIMRFEKAKAGFLKRVEHRPSLSRFIGRLRYPVV</sequence>
<comment type="function">
    <text evidence="6">Membrane-associated protein that warps the membrane surface to access and bind aromatic isoprenes with high specificity, including ubiquinone (CoQ) isoprene intermediates and presents them directly to COQ7, therefore facilitating the COQ7-mediated hydroxylase step. Participates in the biosynthesis of coenzyme Q, also named ubiquinone, an essential lipid-soluble electron transporter for aerobic cellular respiration.</text>
</comment>
<evidence type="ECO:0000313" key="9">
    <source>
        <dbReference type="Proteomes" id="UP000266568"/>
    </source>
</evidence>
<dbReference type="EMBL" id="QXDC01000003">
    <property type="protein sequence ID" value="RIA44443.1"/>
    <property type="molecule type" value="Genomic_DNA"/>
</dbReference>
<comment type="similarity">
    <text evidence="2">Belongs to the COQ9 family.</text>
</comment>
<evidence type="ECO:0000256" key="3">
    <source>
        <dbReference type="ARBA" id="ARBA00022688"/>
    </source>
</evidence>
<evidence type="ECO:0000259" key="7">
    <source>
        <dbReference type="Pfam" id="PF08511"/>
    </source>
</evidence>
<dbReference type="AlphaFoldDB" id="A0A397P7Y9"/>